<dbReference type="AlphaFoldDB" id="A0A066XHQ5"/>
<dbReference type="Pfam" id="PF12896">
    <property type="entry name" value="ANAPC4"/>
    <property type="match status" value="1"/>
</dbReference>
<evidence type="ECO:0000259" key="6">
    <source>
        <dbReference type="Pfam" id="PF12894"/>
    </source>
</evidence>
<dbReference type="STRING" id="1173701.A0A066XHQ5"/>
<dbReference type="EMBL" id="JMSE01000837">
    <property type="protein sequence ID" value="KDN67164.1"/>
    <property type="molecule type" value="Genomic_DNA"/>
</dbReference>
<evidence type="ECO:0000256" key="4">
    <source>
        <dbReference type="ARBA" id="ARBA00022786"/>
    </source>
</evidence>
<feature type="domain" description="Anaphase-promoting complex subunit 4 long" evidence="7">
    <location>
        <begin position="298"/>
        <end position="499"/>
    </location>
</feature>
<dbReference type="InterPro" id="IPR024790">
    <property type="entry name" value="APC4_long_dom"/>
</dbReference>
<keyword evidence="4" id="KW-0833">Ubl conjugation pathway</keyword>
<dbReference type="OrthoDB" id="2110451at2759"/>
<comment type="caution">
    <text evidence="8">The sequence shown here is derived from an EMBL/GenBank/DDBJ whole genome shotgun (WGS) entry which is preliminary data.</text>
</comment>
<evidence type="ECO:0000256" key="3">
    <source>
        <dbReference type="ARBA" id="ARBA00022776"/>
    </source>
</evidence>
<dbReference type="InterPro" id="IPR015943">
    <property type="entry name" value="WD40/YVTN_repeat-like_dom_sf"/>
</dbReference>
<reference evidence="9" key="1">
    <citation type="journal article" date="2014" name="Genome Announc.">
        <title>Draft genome sequence of Colletotrichum sublineola, a destructive pathogen of cultivated sorghum.</title>
        <authorList>
            <person name="Baroncelli R."/>
            <person name="Sanz-Martin J.M."/>
            <person name="Rech G.E."/>
            <person name="Sukno S.A."/>
            <person name="Thon M.R."/>
        </authorList>
    </citation>
    <scope>NUCLEOTIDE SEQUENCE [LARGE SCALE GENOMIC DNA]</scope>
    <source>
        <strain evidence="9">TX430BB</strain>
    </source>
</reference>
<dbReference type="PANTHER" id="PTHR13260">
    <property type="entry name" value="ANAPHASE PROMOTING COMPLEX SUBUNIT 4 APC4"/>
    <property type="match status" value="1"/>
</dbReference>
<feature type="domain" description="Anaphase-promoting complex subunit 4-like WD40" evidence="6">
    <location>
        <begin position="41"/>
        <end position="122"/>
    </location>
</feature>
<proteinExistence type="predicted"/>
<evidence type="ECO:0000313" key="9">
    <source>
        <dbReference type="Proteomes" id="UP000027238"/>
    </source>
</evidence>
<dbReference type="HOGENOM" id="CLU_011501_0_0_1"/>
<sequence length="852" mass="95159">MAKIISLRSYSETRFDHRVTDGFPCSNPAVDLSVSWDATGKNLLIYRPREQVVSKIHQFAKPGQQTPQPQAVRWKPDGQFLAVGWSDGYVRLMGLENNKAAHHIRVCGDDTTPDITHIGWSRNIVGKTRSRYQKTPSQPWQKLMSEELELPAGHDPLDFPRELTFLEVDSALPKISPLPSSSAGAGCVNFPNCSLLVADCDPSEDGLVFTLRTGIEYLFQPFNNEDSDQIFVMLVGTSDGHLHLSIYDSFVIGDFRYTLPSSMYRPGVLQLVQHASHPEVSTHALLLKPSSDNDQALYLVPMDLPFIPSSPINISLLASKLTTLQKLLRYVKQTQLHMQVEYKNTRELPSKFLRSVEGELEQVSHGPTNIVQALFHTAITGHAYEPVREWLVDSLAERGHKRWDKAVVSGLENLRGLIHENMLPALERCAIILSRLRGLAQFYDSRDDIGFTVAQISRAMDIVSCLKLVGHKILLNAMEELDLFNAFSTWMRFQIDRLAAPSSASEELTEKEATMENSKVLVYVQRYLMESPMAVFLDEVSKEDYSTNWERAESGASMLDELDTQLSRCEEGQAYLKAFPNVSFLVDYLTTRANVIFKDIAEAQKRSVRFGQPTKIALSRKIARFDSIMCPEKNEEEIDGLTFTAVVEEGRDQGVFIFRTSIHIINGISSNVTTTIAALSVDDGKIVDLKFLNSSTLVMLVCMQGKSANIVTIPVQSPSITYTPYQEGNLPTTQAFSQQLQGEVTTITLPEDPAFAPVRMDVQDASNARGEVPARVCVLGANRTTYKVFSLGSDLNETQLPEPATPRAVPPKRFTPRGKKRMGMLEVQELEGAAVDELFHTLQPHASGRYGR</sequence>
<organism evidence="8 9">
    <name type="scientific">Colletotrichum sublineola</name>
    <name type="common">Sorghum anthracnose fungus</name>
    <dbReference type="NCBI Taxonomy" id="1173701"/>
    <lineage>
        <taxon>Eukaryota</taxon>
        <taxon>Fungi</taxon>
        <taxon>Dikarya</taxon>
        <taxon>Ascomycota</taxon>
        <taxon>Pezizomycotina</taxon>
        <taxon>Sordariomycetes</taxon>
        <taxon>Hypocreomycetidae</taxon>
        <taxon>Glomerellales</taxon>
        <taxon>Glomerellaceae</taxon>
        <taxon>Colletotrichum</taxon>
        <taxon>Colletotrichum graminicola species complex</taxon>
    </lineage>
</organism>
<dbReference type="GO" id="GO:0031145">
    <property type="term" value="P:anaphase-promoting complex-dependent catabolic process"/>
    <property type="evidence" value="ECO:0007669"/>
    <property type="project" value="InterPro"/>
</dbReference>
<dbReference type="GO" id="GO:0034399">
    <property type="term" value="C:nuclear periphery"/>
    <property type="evidence" value="ECO:0007669"/>
    <property type="project" value="TreeGrafter"/>
</dbReference>
<keyword evidence="9" id="KW-1185">Reference proteome</keyword>
<dbReference type="GO" id="GO:0070979">
    <property type="term" value="P:protein K11-linked ubiquitination"/>
    <property type="evidence" value="ECO:0007669"/>
    <property type="project" value="TreeGrafter"/>
</dbReference>
<dbReference type="PANTHER" id="PTHR13260:SF0">
    <property type="entry name" value="ANAPHASE-PROMOTING COMPLEX SUBUNIT 4"/>
    <property type="match status" value="1"/>
</dbReference>
<evidence type="ECO:0000313" key="8">
    <source>
        <dbReference type="EMBL" id="KDN67164.1"/>
    </source>
</evidence>
<keyword evidence="2" id="KW-0132">Cell division</keyword>
<dbReference type="SUPFAM" id="SSF101898">
    <property type="entry name" value="NHL repeat"/>
    <property type="match status" value="1"/>
</dbReference>
<keyword evidence="5" id="KW-0131">Cell cycle</keyword>
<accession>A0A066XHQ5</accession>
<evidence type="ECO:0000256" key="1">
    <source>
        <dbReference type="ARBA" id="ARBA00016067"/>
    </source>
</evidence>
<dbReference type="OMA" id="FEPMKEF"/>
<dbReference type="eggNOG" id="KOG4640">
    <property type="taxonomic scope" value="Eukaryota"/>
</dbReference>
<protein>
    <recommendedName>
        <fullName evidence="1">Anaphase-promoting complex subunit 4</fullName>
    </recommendedName>
</protein>
<gene>
    <name evidence="8" type="ORF">CSUB01_04016</name>
</gene>
<dbReference type="GO" id="GO:0051301">
    <property type="term" value="P:cell division"/>
    <property type="evidence" value="ECO:0007669"/>
    <property type="project" value="UniProtKB-KW"/>
</dbReference>
<dbReference type="InterPro" id="IPR024789">
    <property type="entry name" value="APC4"/>
</dbReference>
<evidence type="ECO:0000259" key="7">
    <source>
        <dbReference type="Pfam" id="PF12896"/>
    </source>
</evidence>
<keyword evidence="3" id="KW-0498">Mitosis</keyword>
<dbReference type="Gene3D" id="2.130.10.10">
    <property type="entry name" value="YVTN repeat-like/Quinoprotein amine dehydrogenase"/>
    <property type="match status" value="1"/>
</dbReference>
<evidence type="ECO:0000256" key="5">
    <source>
        <dbReference type="ARBA" id="ARBA00023306"/>
    </source>
</evidence>
<dbReference type="Proteomes" id="UP000027238">
    <property type="component" value="Unassembled WGS sequence"/>
</dbReference>
<dbReference type="InterPro" id="IPR024977">
    <property type="entry name" value="Apc4-like_WD40_dom"/>
</dbReference>
<dbReference type="GO" id="GO:0005680">
    <property type="term" value="C:anaphase-promoting complex"/>
    <property type="evidence" value="ECO:0007669"/>
    <property type="project" value="InterPro"/>
</dbReference>
<evidence type="ECO:0000256" key="2">
    <source>
        <dbReference type="ARBA" id="ARBA00022618"/>
    </source>
</evidence>
<name>A0A066XHQ5_COLSU</name>
<dbReference type="Pfam" id="PF12894">
    <property type="entry name" value="ANAPC4_WD40"/>
    <property type="match status" value="1"/>
</dbReference>